<dbReference type="SUPFAM" id="SSF53807">
    <property type="entry name" value="Helical backbone' metal receptor"/>
    <property type="match status" value="1"/>
</dbReference>
<feature type="signal peptide" evidence="6">
    <location>
        <begin position="1"/>
        <end position="20"/>
    </location>
</feature>
<gene>
    <name evidence="7" type="ORF">SAMN04489868_12025</name>
</gene>
<dbReference type="InterPro" id="IPR006129">
    <property type="entry name" value="AdhesinB"/>
</dbReference>
<dbReference type="GO" id="GO:0030313">
    <property type="term" value="C:cell envelope"/>
    <property type="evidence" value="ECO:0007669"/>
    <property type="project" value="UniProtKB-SubCell"/>
</dbReference>
<evidence type="ECO:0000256" key="1">
    <source>
        <dbReference type="ARBA" id="ARBA00004196"/>
    </source>
</evidence>
<keyword evidence="8" id="KW-1185">Reference proteome</keyword>
<evidence type="ECO:0000256" key="2">
    <source>
        <dbReference type="ARBA" id="ARBA00022448"/>
    </source>
</evidence>
<dbReference type="PRINTS" id="PR00691">
    <property type="entry name" value="ADHESINB"/>
</dbReference>
<feature type="chain" id="PRO_5038333442" evidence="6">
    <location>
        <begin position="21"/>
        <end position="314"/>
    </location>
</feature>
<dbReference type="Proteomes" id="UP000198668">
    <property type="component" value="Unassembled WGS sequence"/>
</dbReference>
<evidence type="ECO:0000313" key="7">
    <source>
        <dbReference type="EMBL" id="SFH75851.1"/>
    </source>
</evidence>
<dbReference type="RefSeq" id="WP_218147457.1">
    <property type="nucleotide sequence ID" value="NZ_FOQE01000020.1"/>
</dbReference>
<sequence length="314" mass="34892">MKRWLGIMLAGIVLLLSACGEEETSVHDQAGETGDEPIQIVATTTMLSDLLKEIGGEHVQVEGLMGSGVDPHGYKASASDVMKMMKADIVVYNGLHLEGKMGDIFDEFGRQGKITFTLEDALPKENVLGSEDESLVHDPHIWFSVQNWKLSAEYIANQLSEVDEENEADYRANNERYQKELDELSAYITSRIEEVHEDKRYLVTAHDAFNYFGKEFGFEVVGLQGLNTQSEAGTRDVSDLAQFVSDHQIKAIFIESSVPTKTVESLQAAVKRKNWAVGIGGELYSDSLGDKAQQAETYIKMYRANIDTIVDALK</sequence>
<dbReference type="Gene3D" id="3.40.50.1980">
    <property type="entry name" value="Nitrogenase molybdenum iron protein domain"/>
    <property type="match status" value="2"/>
</dbReference>
<dbReference type="AlphaFoldDB" id="A0A1I3CNN7"/>
<organism evidence="7 8">
    <name type="scientific">Pisciglobus halotolerans</name>
    <dbReference type="NCBI Taxonomy" id="745365"/>
    <lineage>
        <taxon>Bacteria</taxon>
        <taxon>Bacillati</taxon>
        <taxon>Bacillota</taxon>
        <taxon>Bacilli</taxon>
        <taxon>Lactobacillales</taxon>
        <taxon>Carnobacteriaceae</taxon>
    </lineage>
</organism>
<evidence type="ECO:0000256" key="4">
    <source>
        <dbReference type="ARBA" id="ARBA00022729"/>
    </source>
</evidence>
<comment type="similarity">
    <text evidence="5">Belongs to the bacterial solute-binding protein 9 family.</text>
</comment>
<keyword evidence="4 6" id="KW-0732">Signal</keyword>
<dbReference type="EMBL" id="FOQE01000020">
    <property type="protein sequence ID" value="SFH75851.1"/>
    <property type="molecule type" value="Genomic_DNA"/>
</dbReference>
<name>A0A1I3CNN7_9LACT</name>
<dbReference type="GO" id="GO:0046872">
    <property type="term" value="F:metal ion binding"/>
    <property type="evidence" value="ECO:0007669"/>
    <property type="project" value="UniProtKB-KW"/>
</dbReference>
<keyword evidence="2 5" id="KW-0813">Transport</keyword>
<comment type="subcellular location">
    <subcellularLocation>
        <location evidence="1">Cell envelope</location>
    </subcellularLocation>
</comment>
<protein>
    <submittedName>
        <fullName evidence="7">Manganese/zinc/iron transport system substrate-binding protein</fullName>
    </submittedName>
</protein>
<proteinExistence type="inferred from homology"/>
<evidence type="ECO:0000313" key="8">
    <source>
        <dbReference type="Proteomes" id="UP000198668"/>
    </source>
</evidence>
<dbReference type="PANTHER" id="PTHR42953:SF1">
    <property type="entry name" value="METAL-BINDING PROTEIN HI_0362-RELATED"/>
    <property type="match status" value="1"/>
</dbReference>
<keyword evidence="3" id="KW-0479">Metal-binding</keyword>
<dbReference type="Pfam" id="PF01297">
    <property type="entry name" value="ZnuA"/>
    <property type="match status" value="1"/>
</dbReference>
<accession>A0A1I3CNN7</accession>
<dbReference type="InterPro" id="IPR006128">
    <property type="entry name" value="Lipoprotein_PsaA-like"/>
</dbReference>
<dbReference type="PROSITE" id="PS51257">
    <property type="entry name" value="PROKAR_LIPOPROTEIN"/>
    <property type="match status" value="1"/>
</dbReference>
<dbReference type="GO" id="GO:0030001">
    <property type="term" value="P:metal ion transport"/>
    <property type="evidence" value="ECO:0007669"/>
    <property type="project" value="InterPro"/>
</dbReference>
<dbReference type="InterPro" id="IPR050492">
    <property type="entry name" value="Bact_metal-bind_prot9"/>
</dbReference>
<evidence type="ECO:0000256" key="3">
    <source>
        <dbReference type="ARBA" id="ARBA00022723"/>
    </source>
</evidence>
<dbReference type="GO" id="GO:0007155">
    <property type="term" value="P:cell adhesion"/>
    <property type="evidence" value="ECO:0007669"/>
    <property type="project" value="InterPro"/>
</dbReference>
<reference evidence="7 8" key="1">
    <citation type="submission" date="2016-10" db="EMBL/GenBank/DDBJ databases">
        <authorList>
            <person name="de Groot N.N."/>
        </authorList>
    </citation>
    <scope>NUCLEOTIDE SEQUENCE [LARGE SCALE GENOMIC DNA]</scope>
    <source>
        <strain evidence="7 8">DSM 27630</strain>
    </source>
</reference>
<evidence type="ECO:0000256" key="5">
    <source>
        <dbReference type="RuleBase" id="RU003512"/>
    </source>
</evidence>
<dbReference type="PRINTS" id="PR00690">
    <property type="entry name" value="ADHESNFAMILY"/>
</dbReference>
<dbReference type="InterPro" id="IPR006127">
    <property type="entry name" value="ZnuA-like"/>
</dbReference>
<evidence type="ECO:0000256" key="6">
    <source>
        <dbReference type="SAM" id="SignalP"/>
    </source>
</evidence>
<dbReference type="PANTHER" id="PTHR42953">
    <property type="entry name" value="HIGH-AFFINITY ZINC UPTAKE SYSTEM PROTEIN ZNUA-RELATED"/>
    <property type="match status" value="1"/>
</dbReference>